<organism evidence="1 2">
    <name type="scientific">Pleurodeles waltl</name>
    <name type="common">Iberian ribbed newt</name>
    <dbReference type="NCBI Taxonomy" id="8319"/>
    <lineage>
        <taxon>Eukaryota</taxon>
        <taxon>Metazoa</taxon>
        <taxon>Chordata</taxon>
        <taxon>Craniata</taxon>
        <taxon>Vertebrata</taxon>
        <taxon>Euteleostomi</taxon>
        <taxon>Amphibia</taxon>
        <taxon>Batrachia</taxon>
        <taxon>Caudata</taxon>
        <taxon>Salamandroidea</taxon>
        <taxon>Salamandridae</taxon>
        <taxon>Pleurodelinae</taxon>
        <taxon>Pleurodeles</taxon>
    </lineage>
</organism>
<dbReference type="EMBL" id="JANPWB010000015">
    <property type="protein sequence ID" value="KAJ1088756.1"/>
    <property type="molecule type" value="Genomic_DNA"/>
</dbReference>
<sequence length="145" mass="15171">MVSFLTVSQQIDRSSAVWLRHQNRSVTPCCPACSRVASPGPGGPLPFPRRPGYGVASLQSRSCPLTPGSVPRSGDHAKLTAFCLESRHCGLQLSSGKIGGTRQVGARERSRCTAPAWDSVPTTAGHLMLTALGETSTGVQIAADS</sequence>
<evidence type="ECO:0000313" key="2">
    <source>
        <dbReference type="Proteomes" id="UP001066276"/>
    </source>
</evidence>
<evidence type="ECO:0000313" key="1">
    <source>
        <dbReference type="EMBL" id="KAJ1088756.1"/>
    </source>
</evidence>
<dbReference type="Proteomes" id="UP001066276">
    <property type="component" value="Chromosome 11"/>
</dbReference>
<gene>
    <name evidence="1" type="ORF">NDU88_001911</name>
</gene>
<name>A0AAV7LAV7_PLEWA</name>
<proteinExistence type="predicted"/>
<accession>A0AAV7LAV7</accession>
<reference evidence="1" key="1">
    <citation type="journal article" date="2022" name="bioRxiv">
        <title>Sequencing and chromosome-scale assembly of the giantPleurodeles waltlgenome.</title>
        <authorList>
            <person name="Brown T."/>
            <person name="Elewa A."/>
            <person name="Iarovenko S."/>
            <person name="Subramanian E."/>
            <person name="Araus A.J."/>
            <person name="Petzold A."/>
            <person name="Susuki M."/>
            <person name="Suzuki K.-i.T."/>
            <person name="Hayashi T."/>
            <person name="Toyoda A."/>
            <person name="Oliveira C."/>
            <person name="Osipova E."/>
            <person name="Leigh N.D."/>
            <person name="Simon A."/>
            <person name="Yun M.H."/>
        </authorList>
    </citation>
    <scope>NUCLEOTIDE SEQUENCE</scope>
    <source>
        <strain evidence="1">20211129_DDA</strain>
        <tissue evidence="1">Liver</tissue>
    </source>
</reference>
<comment type="caution">
    <text evidence="1">The sequence shown here is derived from an EMBL/GenBank/DDBJ whole genome shotgun (WGS) entry which is preliminary data.</text>
</comment>
<dbReference type="AlphaFoldDB" id="A0AAV7LAV7"/>
<keyword evidence="2" id="KW-1185">Reference proteome</keyword>
<protein>
    <submittedName>
        <fullName evidence="1">Uncharacterized protein</fullName>
    </submittedName>
</protein>